<gene>
    <name evidence="1" type="ORF">PHACADRAFT_250774</name>
</gene>
<dbReference type="AlphaFoldDB" id="K5WLA0"/>
<keyword evidence="2" id="KW-1185">Reference proteome</keyword>
<reference evidence="1 2" key="1">
    <citation type="journal article" date="2012" name="BMC Genomics">
        <title>Comparative genomics of the white-rot fungi, Phanerochaete carnosa and P. chrysosporium, to elucidate the genetic basis of the distinct wood types they colonize.</title>
        <authorList>
            <person name="Suzuki H."/>
            <person name="MacDonald J."/>
            <person name="Syed K."/>
            <person name="Salamov A."/>
            <person name="Hori C."/>
            <person name="Aerts A."/>
            <person name="Henrissat B."/>
            <person name="Wiebenga A."/>
            <person name="vanKuyk P.A."/>
            <person name="Barry K."/>
            <person name="Lindquist E."/>
            <person name="LaButti K."/>
            <person name="Lapidus A."/>
            <person name="Lucas S."/>
            <person name="Coutinho P."/>
            <person name="Gong Y."/>
            <person name="Samejima M."/>
            <person name="Mahadevan R."/>
            <person name="Abou-Zaid M."/>
            <person name="de Vries R.P."/>
            <person name="Igarashi K."/>
            <person name="Yadav J.S."/>
            <person name="Grigoriev I.V."/>
            <person name="Master E.R."/>
        </authorList>
    </citation>
    <scope>NUCLEOTIDE SEQUENCE [LARGE SCALE GENOMIC DNA]</scope>
    <source>
        <strain evidence="1 2">HHB-10118-sp</strain>
    </source>
</reference>
<dbReference type="GeneID" id="18915019"/>
<evidence type="ECO:0000313" key="2">
    <source>
        <dbReference type="Proteomes" id="UP000008370"/>
    </source>
</evidence>
<name>K5WLA0_PHACS</name>
<dbReference type="KEGG" id="pco:PHACADRAFT_250774"/>
<organism evidence="1 2">
    <name type="scientific">Phanerochaete carnosa (strain HHB-10118-sp)</name>
    <name type="common">White-rot fungus</name>
    <name type="synonym">Peniophora carnosa</name>
    <dbReference type="NCBI Taxonomy" id="650164"/>
    <lineage>
        <taxon>Eukaryota</taxon>
        <taxon>Fungi</taxon>
        <taxon>Dikarya</taxon>
        <taxon>Basidiomycota</taxon>
        <taxon>Agaricomycotina</taxon>
        <taxon>Agaricomycetes</taxon>
        <taxon>Polyporales</taxon>
        <taxon>Phanerochaetaceae</taxon>
        <taxon>Phanerochaete</taxon>
    </lineage>
</organism>
<dbReference type="EMBL" id="JH930469">
    <property type="protein sequence ID" value="EKM59949.1"/>
    <property type="molecule type" value="Genomic_DNA"/>
</dbReference>
<evidence type="ECO:0000313" key="1">
    <source>
        <dbReference type="EMBL" id="EKM59949.1"/>
    </source>
</evidence>
<dbReference type="Proteomes" id="UP000008370">
    <property type="component" value="Unassembled WGS sequence"/>
</dbReference>
<protein>
    <submittedName>
        <fullName evidence="1">Uncharacterized protein</fullName>
    </submittedName>
</protein>
<sequence>MCSIFLGYVGCSNNDCVAVLGIHIEVARFVRKVANTLPMKEMAVKEVDPNLRFRLTSNEVCSVENAGRHHGLHRRKEANARAFAVYSAGIYLHYECLRYEHGRNLR</sequence>
<proteinExistence type="predicted"/>
<accession>K5WLA0</accession>
<dbReference type="InParanoid" id="K5WLA0"/>
<dbReference type="RefSeq" id="XP_007392498.1">
    <property type="nucleotide sequence ID" value="XM_007392436.1"/>
</dbReference>
<dbReference type="HOGENOM" id="CLU_2224142_0_0_1"/>